<comment type="caution">
    <text evidence="2">The sequence shown here is derived from an EMBL/GenBank/DDBJ whole genome shotgun (WGS) entry which is preliminary data.</text>
</comment>
<feature type="region of interest" description="Disordered" evidence="1">
    <location>
        <begin position="144"/>
        <end position="167"/>
    </location>
</feature>
<name>X6MVH4_RETFI</name>
<sequence>KLGFSASYLKIEPIDEQHQYVPKIKQDKLDVEDKHLRRLMKDVQVYIKTRVQKADVEGIRMLDLGQFVHQKFPNFDRSNYVKGKHARFADFVHLTSGLVVLEMEDGSGNPDRIAVTEEVAKKLNLQRKLEFLMTMLCDKTKIDNDLTPIPESNHDKHGRRLSVSEKL</sequence>
<keyword evidence="3" id="KW-1185">Reference proteome</keyword>
<feature type="non-terminal residue" evidence="2">
    <location>
        <position position="1"/>
    </location>
</feature>
<proteinExistence type="predicted"/>
<reference evidence="2 3" key="1">
    <citation type="journal article" date="2013" name="Curr. Biol.">
        <title>The Genome of the Foraminiferan Reticulomyxa filosa.</title>
        <authorList>
            <person name="Glockner G."/>
            <person name="Hulsmann N."/>
            <person name="Schleicher M."/>
            <person name="Noegel A.A."/>
            <person name="Eichinger L."/>
            <person name="Gallinger C."/>
            <person name="Pawlowski J."/>
            <person name="Sierra R."/>
            <person name="Euteneuer U."/>
            <person name="Pillet L."/>
            <person name="Moustafa A."/>
            <person name="Platzer M."/>
            <person name="Groth M."/>
            <person name="Szafranski K."/>
            <person name="Schliwa M."/>
        </authorList>
    </citation>
    <scope>NUCLEOTIDE SEQUENCE [LARGE SCALE GENOMIC DNA]</scope>
</reference>
<organism evidence="2 3">
    <name type="scientific">Reticulomyxa filosa</name>
    <dbReference type="NCBI Taxonomy" id="46433"/>
    <lineage>
        <taxon>Eukaryota</taxon>
        <taxon>Sar</taxon>
        <taxon>Rhizaria</taxon>
        <taxon>Retaria</taxon>
        <taxon>Foraminifera</taxon>
        <taxon>Monothalamids</taxon>
        <taxon>Reticulomyxidae</taxon>
        <taxon>Reticulomyxa</taxon>
    </lineage>
</organism>
<evidence type="ECO:0000313" key="3">
    <source>
        <dbReference type="Proteomes" id="UP000023152"/>
    </source>
</evidence>
<dbReference type="Proteomes" id="UP000023152">
    <property type="component" value="Unassembled WGS sequence"/>
</dbReference>
<evidence type="ECO:0000313" key="2">
    <source>
        <dbReference type="EMBL" id="ETO17988.1"/>
    </source>
</evidence>
<protein>
    <submittedName>
        <fullName evidence="2">Uncharacterized protein</fullName>
    </submittedName>
</protein>
<dbReference type="AlphaFoldDB" id="X6MVH4"/>
<gene>
    <name evidence="2" type="ORF">RFI_19306</name>
</gene>
<dbReference type="EMBL" id="ASPP01015667">
    <property type="protein sequence ID" value="ETO17988.1"/>
    <property type="molecule type" value="Genomic_DNA"/>
</dbReference>
<accession>X6MVH4</accession>
<evidence type="ECO:0000256" key="1">
    <source>
        <dbReference type="SAM" id="MobiDB-lite"/>
    </source>
</evidence>